<dbReference type="SMART" id="SM00129">
    <property type="entry name" value="KISc"/>
    <property type="match status" value="1"/>
</dbReference>
<dbReference type="SUPFAM" id="SSF49879">
    <property type="entry name" value="SMAD/FHA domain"/>
    <property type="match status" value="1"/>
</dbReference>
<dbReference type="GeneTree" id="ENSGT00940000162838"/>
<evidence type="ECO:0000256" key="2">
    <source>
        <dbReference type="ARBA" id="ARBA00022490"/>
    </source>
</evidence>
<comment type="subcellular location">
    <subcellularLocation>
        <location evidence="1">Cytoplasm</location>
        <location evidence="1">Cytoskeleton</location>
    </subcellularLocation>
</comment>
<reference evidence="14" key="1">
    <citation type="submission" date="2025-08" db="UniProtKB">
        <authorList>
            <consortium name="Ensembl"/>
        </authorList>
    </citation>
    <scope>IDENTIFICATION</scope>
</reference>
<evidence type="ECO:0000256" key="1">
    <source>
        <dbReference type="ARBA" id="ARBA00004245"/>
    </source>
</evidence>
<feature type="transmembrane region" description="Helical" evidence="12">
    <location>
        <begin position="1088"/>
        <end position="1105"/>
    </location>
</feature>
<dbReference type="PROSITE" id="PS00411">
    <property type="entry name" value="KINESIN_MOTOR_1"/>
    <property type="match status" value="1"/>
</dbReference>
<dbReference type="PANTHER" id="PTHR47117:SF8">
    <property type="entry name" value="KINESIN FAMILY MEMBER 16B"/>
    <property type="match status" value="1"/>
</dbReference>
<evidence type="ECO:0000256" key="9">
    <source>
        <dbReference type="PROSITE-ProRule" id="PRU00283"/>
    </source>
</evidence>
<keyword evidence="3" id="KW-0597">Phosphoprotein</keyword>
<keyword evidence="2" id="KW-0963">Cytoplasm</keyword>
<dbReference type="GO" id="GO:0007018">
    <property type="term" value="P:microtubule-based movement"/>
    <property type="evidence" value="ECO:0007669"/>
    <property type="project" value="InterPro"/>
</dbReference>
<evidence type="ECO:0000256" key="6">
    <source>
        <dbReference type="ARBA" id="ARBA00023054"/>
    </source>
</evidence>
<keyword evidence="4 9" id="KW-0547">Nucleotide-binding</keyword>
<dbReference type="SUPFAM" id="SSF52540">
    <property type="entry name" value="P-loop containing nucleoside triphosphate hydrolases"/>
    <property type="match status" value="1"/>
</dbReference>
<dbReference type="InterPro" id="IPR019821">
    <property type="entry name" value="Kinesin_motor_CS"/>
</dbReference>
<dbReference type="FunFam" id="3.40.850.10:FF:000021">
    <property type="entry name" value="kinesin-like protein KIF16B isoform X1"/>
    <property type="match status" value="1"/>
</dbReference>
<evidence type="ECO:0000256" key="11">
    <source>
        <dbReference type="SAM" id="MobiDB-lite"/>
    </source>
</evidence>
<dbReference type="GO" id="GO:0005856">
    <property type="term" value="C:cytoskeleton"/>
    <property type="evidence" value="ECO:0007669"/>
    <property type="project" value="UniProtKB-SubCell"/>
</dbReference>
<feature type="compositionally biased region" description="Polar residues" evidence="11">
    <location>
        <begin position="1048"/>
        <end position="1067"/>
    </location>
</feature>
<protein>
    <recommendedName>
        <fullName evidence="13">Kinesin motor domain-containing protein</fullName>
    </recommendedName>
</protein>
<dbReference type="GO" id="GO:0008017">
    <property type="term" value="F:microtubule binding"/>
    <property type="evidence" value="ECO:0007669"/>
    <property type="project" value="InterPro"/>
</dbReference>
<feature type="binding site" evidence="9">
    <location>
        <begin position="107"/>
        <end position="114"/>
    </location>
    <ligand>
        <name>ATP</name>
        <dbReference type="ChEBI" id="CHEBI:30616"/>
    </ligand>
</feature>
<dbReference type="InterPro" id="IPR008984">
    <property type="entry name" value="SMAD_FHA_dom_sf"/>
</dbReference>
<reference evidence="14" key="2">
    <citation type="submission" date="2025-09" db="UniProtKB">
        <authorList>
            <consortium name="Ensembl"/>
        </authorList>
    </citation>
    <scope>IDENTIFICATION</scope>
</reference>
<feature type="coiled-coil region" evidence="10">
    <location>
        <begin position="378"/>
        <end position="426"/>
    </location>
</feature>
<dbReference type="GO" id="GO:0003777">
    <property type="term" value="F:microtubule motor activity"/>
    <property type="evidence" value="ECO:0007669"/>
    <property type="project" value="InterPro"/>
</dbReference>
<dbReference type="Gene3D" id="3.40.850.10">
    <property type="entry name" value="Kinesin motor domain"/>
    <property type="match status" value="1"/>
</dbReference>
<dbReference type="GO" id="GO:0005737">
    <property type="term" value="C:cytoplasm"/>
    <property type="evidence" value="ECO:0007669"/>
    <property type="project" value="UniProtKB-ARBA"/>
</dbReference>
<dbReference type="InterPro" id="IPR027417">
    <property type="entry name" value="P-loop_NTPase"/>
</dbReference>
<dbReference type="InterPro" id="IPR000253">
    <property type="entry name" value="FHA_dom"/>
</dbReference>
<dbReference type="Ensembl" id="ENSDLAT00005027225.2">
    <property type="protein sequence ID" value="ENSDLAP00005025484.2"/>
    <property type="gene ID" value="ENSDLAG00005011507.2"/>
</dbReference>
<evidence type="ECO:0000256" key="5">
    <source>
        <dbReference type="ARBA" id="ARBA00022840"/>
    </source>
</evidence>
<evidence type="ECO:0000256" key="3">
    <source>
        <dbReference type="ARBA" id="ARBA00022553"/>
    </source>
</evidence>
<evidence type="ECO:0000256" key="4">
    <source>
        <dbReference type="ARBA" id="ARBA00022741"/>
    </source>
</evidence>
<dbReference type="PRINTS" id="PR00380">
    <property type="entry name" value="KINESINHEAVY"/>
</dbReference>
<name>A0A8C4EWQ4_DICLA</name>
<dbReference type="PROSITE" id="PS50067">
    <property type="entry name" value="KINESIN_MOTOR_2"/>
    <property type="match status" value="1"/>
</dbReference>
<feature type="region of interest" description="Disordered" evidence="11">
    <location>
        <begin position="999"/>
        <end position="1067"/>
    </location>
</feature>
<evidence type="ECO:0000313" key="14">
    <source>
        <dbReference type="Ensembl" id="ENSDLAP00005025484.2"/>
    </source>
</evidence>
<keyword evidence="8" id="KW-0206">Cytoskeleton</keyword>
<dbReference type="Pfam" id="PF00225">
    <property type="entry name" value="Kinesin"/>
    <property type="match status" value="1"/>
</dbReference>
<evidence type="ECO:0000313" key="15">
    <source>
        <dbReference type="Proteomes" id="UP000694389"/>
    </source>
</evidence>
<organism evidence="14 15">
    <name type="scientific">Dicentrarchus labrax</name>
    <name type="common">European seabass</name>
    <name type="synonym">Morone labrax</name>
    <dbReference type="NCBI Taxonomy" id="13489"/>
    <lineage>
        <taxon>Eukaryota</taxon>
        <taxon>Metazoa</taxon>
        <taxon>Chordata</taxon>
        <taxon>Craniata</taxon>
        <taxon>Vertebrata</taxon>
        <taxon>Euteleostomi</taxon>
        <taxon>Actinopterygii</taxon>
        <taxon>Neopterygii</taxon>
        <taxon>Teleostei</taxon>
        <taxon>Neoteleostei</taxon>
        <taxon>Acanthomorphata</taxon>
        <taxon>Eupercaria</taxon>
        <taxon>Moronidae</taxon>
        <taxon>Dicentrarchus</taxon>
    </lineage>
</organism>
<dbReference type="FunFam" id="2.60.200.20:FF:000005">
    <property type="entry name" value="Kinesin family member 16B"/>
    <property type="match status" value="1"/>
</dbReference>
<dbReference type="CDD" id="cd01365">
    <property type="entry name" value="KISc_KIF1A_KIF1B"/>
    <property type="match status" value="1"/>
</dbReference>
<keyword evidence="5 9" id="KW-0067">ATP-binding</keyword>
<dbReference type="Gene3D" id="2.60.200.20">
    <property type="match status" value="1"/>
</dbReference>
<keyword evidence="15" id="KW-1185">Reference proteome</keyword>
<proteinExistence type="inferred from homology"/>
<evidence type="ECO:0000256" key="10">
    <source>
        <dbReference type="SAM" id="Coils"/>
    </source>
</evidence>
<dbReference type="InterPro" id="IPR001752">
    <property type="entry name" value="Kinesin_motor_dom"/>
</dbReference>
<keyword evidence="6 10" id="KW-0175">Coiled coil</keyword>
<feature type="compositionally biased region" description="Basic and acidic residues" evidence="11">
    <location>
        <begin position="704"/>
        <end position="722"/>
    </location>
</feature>
<comment type="similarity">
    <text evidence="9">Belongs to the TRAFAC class myosin-kinesin ATPase superfamily. Kinesin family.</text>
</comment>
<feature type="region of interest" description="Disordered" evidence="11">
    <location>
        <begin position="685"/>
        <end position="722"/>
    </location>
</feature>
<evidence type="ECO:0000256" key="12">
    <source>
        <dbReference type="SAM" id="Phobius"/>
    </source>
</evidence>
<dbReference type="GO" id="GO:0005524">
    <property type="term" value="F:ATP binding"/>
    <property type="evidence" value="ECO:0007669"/>
    <property type="project" value="UniProtKB-UniRule"/>
</dbReference>
<evidence type="ECO:0000256" key="8">
    <source>
        <dbReference type="ARBA" id="ARBA00023212"/>
    </source>
</evidence>
<sequence>MNLSCVHVVKYRIKTLLIFYREKDLSAKCIIEMEGTKTSITNLKIPDSIAGESMRDRTKTFTYDFSYDSMDCKSSSFVSQEKVFKDLGSDVLKAAFEGYNACVFAYGQTGSGKSYTMMGNPGDAGLIPRICEGLFSRISAATRWDEASFRTEVSYLEIYNERVRDLLRRKSTQTYNLRVREHPKDGPYVEDLSKHLVQNYSDVEELMEAGNINRTTASTGMNDVSSRSHAIFTINFTQAKFDAEMPSETVSKIHLVDLAGSERADATGATGVRLKEGGNINKSLVTLGNVISSLADISQDGVNTNLKKKSVFVPYRDSVLTWLLKDSLGGNSKTIMIATVSPADVNYGETLSTLRYANRAKNIINKPTINEDCNVRLIRELRAEIARLKALLVQGNQIALLDSPTALSMEEKLHQNEARVLELTKEWTNKWNETQNILKEETLALRKEGIGVVLDSELPHLIGIDDDLLSTGIILYHLKEGRTYVGRDDASTEQDIILHGLDLESEHCMFENQNGKVTLVPLGGAQCSVNGVQVSEPSQLNQGAVILLGRTNMFRFNHPKEAAKLREKRKSGLLSTFSLSMTDLSKSCENLSTVMLYNPGLEFERQQREELEKLELKRRLIKEMEVKHQSEKAELERLQQEVESQRKESEEVQQRILRQEESLRRRSQDIESRLRDFLAEKERFEEERRSEIQGPDLQQQNQQDEGRAEQEEQRRQQEAAEQTEIYRELERLKREREEQKVRLETERRRLEEQEREQLSLVGRLEEQLREKHEAAATMLTREDARRLEEERRALAEIREALLRAKEAGERPDVEDASEEAKSAQARYTDFKEAQVKELNQLEEGLRQQRERLEKEVAAERSTLLLLAHGLKERQQQLKEEQAKGAQDATAVCQEEQLVKQAEHRLQFKERQLASVTDGLLPALAEEKQRAAEMLERSGGGSNGNCDSPPGLDNTLYQVEKELEDKEEKLNLHWHSAHQLQQLQETFEFTANVARQEEKVRRKEKEILESKEKQQREAMEQAVARLERRHSALRRSVSLEPDTEEQRHNSSVTRNPRTGTDLDQQRSEPYNETYRQTLYTVTVMCLRKIIIIIIIIIIMSLINAYIEEEVQRRLRQHLRLMGCTEDTVLAVFTHSKELTQEFCKALLKVLSPEKFSEGTEDHPLLSDDLMVLSLDWMSTVPDIVLDNGPHVTSRFKRVLADLLYIVHGNMDGPGKPSLANICPLLYTSVKVMNSTHVHQSAIFQFLLTDTHVVLLREDGIFHPVPRGSSLVPAEPQFQGLELRKRSEIRCLLVKQHDNGLVVDITFTTHKPQTREKSRRGSAEVPAVSHHSRQCDSWKLSFGCTSEAMILINHLCA</sequence>
<keyword evidence="7 9" id="KW-0505">Motor protein</keyword>
<evidence type="ECO:0000256" key="7">
    <source>
        <dbReference type="ARBA" id="ARBA00023175"/>
    </source>
</evidence>
<keyword evidence="12" id="KW-0812">Transmembrane</keyword>
<dbReference type="Pfam" id="PF00498">
    <property type="entry name" value="FHA"/>
    <property type="match status" value="1"/>
</dbReference>
<keyword evidence="12" id="KW-1133">Transmembrane helix</keyword>
<dbReference type="PANTHER" id="PTHR47117">
    <property type="entry name" value="STAR-RELATED LIPID TRANSFER PROTEIN 9"/>
    <property type="match status" value="1"/>
</dbReference>
<evidence type="ECO:0000259" key="13">
    <source>
        <dbReference type="PROSITE" id="PS50067"/>
    </source>
</evidence>
<feature type="domain" description="Kinesin motor" evidence="13">
    <location>
        <begin position="15"/>
        <end position="363"/>
    </location>
</feature>
<dbReference type="InterPro" id="IPR036961">
    <property type="entry name" value="Kinesin_motor_dom_sf"/>
</dbReference>
<dbReference type="Proteomes" id="UP000694389">
    <property type="component" value="Unassembled WGS sequence"/>
</dbReference>
<feature type="compositionally biased region" description="Basic and acidic residues" evidence="11">
    <location>
        <begin position="999"/>
        <end position="1029"/>
    </location>
</feature>
<accession>A0A8C4EWQ4</accession>
<gene>
    <name evidence="14" type="primary">kif16ba</name>
</gene>
<keyword evidence="12" id="KW-0472">Membrane</keyword>